<keyword evidence="1" id="KW-0378">Hydrolase</keyword>
<evidence type="ECO:0000313" key="2">
    <source>
        <dbReference type="Proteomes" id="UP000295129"/>
    </source>
</evidence>
<dbReference type="PANTHER" id="PTHR14859">
    <property type="entry name" value="CALCOFLUOR WHITE HYPERSENSITIVE PROTEIN PRECURSOR"/>
    <property type="match status" value="1"/>
</dbReference>
<evidence type="ECO:0000313" key="1">
    <source>
        <dbReference type="EMBL" id="TDN57021.1"/>
    </source>
</evidence>
<dbReference type="GO" id="GO:0016020">
    <property type="term" value="C:membrane"/>
    <property type="evidence" value="ECO:0007669"/>
    <property type="project" value="GOC"/>
</dbReference>
<dbReference type="RefSeq" id="WP_133587825.1">
    <property type="nucleotide sequence ID" value="NZ_SNVV01000001.1"/>
</dbReference>
<keyword evidence="2" id="KW-1185">Reference proteome</keyword>
<dbReference type="SUPFAM" id="SSF56219">
    <property type="entry name" value="DNase I-like"/>
    <property type="match status" value="1"/>
</dbReference>
<dbReference type="GO" id="GO:0004527">
    <property type="term" value="F:exonuclease activity"/>
    <property type="evidence" value="ECO:0007669"/>
    <property type="project" value="UniProtKB-KW"/>
</dbReference>
<protein>
    <submittedName>
        <fullName evidence="1">Endonuclease/exonuclease/phosphatase family metal-dependent hydrolase</fullName>
    </submittedName>
</protein>
<keyword evidence="1" id="KW-0255">Endonuclease</keyword>
<dbReference type="GO" id="GO:0004519">
    <property type="term" value="F:endonuclease activity"/>
    <property type="evidence" value="ECO:0007669"/>
    <property type="project" value="UniProtKB-KW"/>
</dbReference>
<keyword evidence="1" id="KW-0269">Exonuclease</keyword>
<dbReference type="AlphaFoldDB" id="A0A4V3BP36"/>
<sequence length="284" mass="30684">MTRIVSWNIQWCRGADGAVRPERTIAALREMGAPELICLQEVAQCFPGLPGGGAEDEVALLRDAFPDHLAIWGPAVDVPGEDGGRARFGNLLLSRLPVGQVFHRLLPAPAETTLPSMQRACIEAVITLPWGPVRIMTTHLEYYSARQRNAQIAALREIQAEASEVARKPVPAKKGSPAFAARPRPASALICGDFNCEPGAADYAAMIAPDEMGARPWRDAWSVLHGSRPHAPSVGLHGAEWPKRAYCCDFAFLTDDLASRLSAVEIVDATAASDHQPLLLTLED</sequence>
<gene>
    <name evidence="1" type="ORF">C7389_101403</name>
</gene>
<dbReference type="PANTHER" id="PTHR14859:SF0">
    <property type="entry name" value="ENDONUCLEASE_EXONUCLEASE_PHOSPHATASE FAMILY PROTEIN, EXPRESSED"/>
    <property type="match status" value="1"/>
</dbReference>
<dbReference type="Proteomes" id="UP000295129">
    <property type="component" value="Unassembled WGS sequence"/>
</dbReference>
<keyword evidence="1" id="KW-0540">Nuclease</keyword>
<dbReference type="InterPro" id="IPR051916">
    <property type="entry name" value="GPI-anchor_lipid_remodeler"/>
</dbReference>
<comment type="caution">
    <text evidence="1">The sequence shown here is derived from an EMBL/GenBank/DDBJ whole genome shotgun (WGS) entry which is preliminary data.</text>
</comment>
<reference evidence="1 2" key="1">
    <citation type="submission" date="2019-03" db="EMBL/GenBank/DDBJ databases">
        <title>Genomic Encyclopedia of Type Strains, Phase IV (KMG-IV): sequencing the most valuable type-strain genomes for metagenomic binning, comparative biology and taxonomic classification.</title>
        <authorList>
            <person name="Goeker M."/>
        </authorList>
    </citation>
    <scope>NUCLEOTIDE SEQUENCE [LARGE SCALE GENOMIC DNA]</scope>
    <source>
        <strain evidence="1 2">DSM 12121</strain>
    </source>
</reference>
<accession>A0A4V3BP36</accession>
<dbReference type="Gene3D" id="3.60.10.10">
    <property type="entry name" value="Endonuclease/exonuclease/phosphatase"/>
    <property type="match status" value="1"/>
</dbReference>
<name>A0A4V3BP36_9RHOO</name>
<dbReference type="EMBL" id="SNVV01000001">
    <property type="protein sequence ID" value="TDN57021.1"/>
    <property type="molecule type" value="Genomic_DNA"/>
</dbReference>
<dbReference type="GO" id="GO:0006506">
    <property type="term" value="P:GPI anchor biosynthetic process"/>
    <property type="evidence" value="ECO:0007669"/>
    <property type="project" value="TreeGrafter"/>
</dbReference>
<organism evidence="1 2">
    <name type="scientific">Azoarcus indigens</name>
    <dbReference type="NCBI Taxonomy" id="29545"/>
    <lineage>
        <taxon>Bacteria</taxon>
        <taxon>Pseudomonadati</taxon>
        <taxon>Pseudomonadota</taxon>
        <taxon>Betaproteobacteria</taxon>
        <taxon>Rhodocyclales</taxon>
        <taxon>Zoogloeaceae</taxon>
        <taxon>Azoarcus</taxon>
    </lineage>
</organism>
<dbReference type="OrthoDB" id="5294090at2"/>
<proteinExistence type="predicted"/>
<dbReference type="InterPro" id="IPR036691">
    <property type="entry name" value="Endo/exonu/phosph_ase_sf"/>
</dbReference>